<proteinExistence type="predicted"/>
<dbReference type="SMART" id="SM00217">
    <property type="entry name" value="WAP"/>
    <property type="match status" value="1"/>
</dbReference>
<dbReference type="InterPro" id="IPR002223">
    <property type="entry name" value="Kunitz_BPTI"/>
</dbReference>
<evidence type="ECO:0000256" key="1">
    <source>
        <dbReference type="ARBA" id="ARBA00004613"/>
    </source>
</evidence>
<dbReference type="InterPro" id="IPR018933">
    <property type="entry name" value="Netrin_module_non-TIMP"/>
</dbReference>
<dbReference type="Pfam" id="PF00095">
    <property type="entry name" value="WAP"/>
    <property type="match status" value="1"/>
</dbReference>
<dbReference type="InterPro" id="IPR001134">
    <property type="entry name" value="Netrin_domain"/>
</dbReference>
<comment type="subcellular location">
    <subcellularLocation>
        <location evidence="1">Secreted</location>
    </subcellularLocation>
</comment>
<dbReference type="InterPro" id="IPR008197">
    <property type="entry name" value="WAP_dom"/>
</dbReference>
<dbReference type="InterPro" id="IPR036880">
    <property type="entry name" value="Kunitz_BPTI_sf"/>
</dbReference>
<dbReference type="OrthoDB" id="5950222at2759"/>
<dbReference type="Pfam" id="PF01759">
    <property type="entry name" value="NTR"/>
    <property type="match status" value="1"/>
</dbReference>
<dbReference type="GO" id="GO:0007179">
    <property type="term" value="P:transforming growth factor beta receptor signaling pathway"/>
    <property type="evidence" value="ECO:0007669"/>
    <property type="project" value="TreeGrafter"/>
</dbReference>
<accession>A0A8K0E9J6</accession>
<dbReference type="PROSITE" id="PS51390">
    <property type="entry name" value="WAP"/>
    <property type="match status" value="1"/>
</dbReference>
<dbReference type="SUPFAM" id="SSF57362">
    <property type="entry name" value="BPTI-like"/>
    <property type="match status" value="1"/>
</dbReference>
<dbReference type="PROSITE" id="PS50279">
    <property type="entry name" value="BPTI_KUNITZ_2"/>
    <property type="match status" value="1"/>
</dbReference>
<protein>
    <submittedName>
        <fullName evidence="11">WFIKKN1 protein</fullName>
    </submittedName>
</protein>
<dbReference type="GO" id="GO:0048019">
    <property type="term" value="F:receptor antagonist activity"/>
    <property type="evidence" value="ECO:0007669"/>
    <property type="project" value="TreeGrafter"/>
</dbReference>
<organism evidence="11 12">
    <name type="scientific">Branchiostoma lanceolatum</name>
    <name type="common">Common lancelet</name>
    <name type="synonym">Amphioxus lanceolatum</name>
    <dbReference type="NCBI Taxonomy" id="7740"/>
    <lineage>
        <taxon>Eukaryota</taxon>
        <taxon>Metazoa</taxon>
        <taxon>Chordata</taxon>
        <taxon>Cephalochordata</taxon>
        <taxon>Leptocardii</taxon>
        <taxon>Amphioxiformes</taxon>
        <taxon>Branchiostomatidae</taxon>
        <taxon>Branchiostoma</taxon>
    </lineage>
</organism>
<feature type="signal peptide" evidence="7">
    <location>
        <begin position="1"/>
        <end position="20"/>
    </location>
</feature>
<dbReference type="Gene3D" id="4.10.75.10">
    <property type="entry name" value="Elafin-like"/>
    <property type="match status" value="1"/>
</dbReference>
<reference evidence="11" key="1">
    <citation type="submission" date="2022-01" db="EMBL/GenBank/DDBJ databases">
        <authorList>
            <person name="Braso-Vives M."/>
        </authorList>
    </citation>
    <scope>NUCLEOTIDE SEQUENCE</scope>
</reference>
<dbReference type="InterPro" id="IPR036645">
    <property type="entry name" value="Elafin-like_sf"/>
</dbReference>
<dbReference type="PROSITE" id="PS00280">
    <property type="entry name" value="BPTI_KUNITZ_1"/>
    <property type="match status" value="1"/>
</dbReference>
<feature type="compositionally biased region" description="Low complexity" evidence="6">
    <location>
        <begin position="189"/>
        <end position="200"/>
    </location>
</feature>
<dbReference type="PANTHER" id="PTHR45938:SF11">
    <property type="entry name" value="WAP, KAZAL, IMMUNOGLOBULIN, KUNITZ AND NTR DOMAIN-CONTAINING PROTEIN 2-LIKE"/>
    <property type="match status" value="1"/>
</dbReference>
<dbReference type="InterPro" id="IPR008993">
    <property type="entry name" value="TIMP-like_OB-fold"/>
</dbReference>
<dbReference type="Pfam" id="PF00014">
    <property type="entry name" value="Kunitz_BPTI"/>
    <property type="match status" value="1"/>
</dbReference>
<dbReference type="InterPro" id="IPR020901">
    <property type="entry name" value="Prtase_inh_Kunz-CS"/>
</dbReference>
<evidence type="ECO:0000313" key="12">
    <source>
        <dbReference type="Proteomes" id="UP000838412"/>
    </source>
</evidence>
<feature type="compositionally biased region" description="Basic and acidic residues" evidence="6">
    <location>
        <begin position="201"/>
        <end position="212"/>
    </location>
</feature>
<gene>
    <name evidence="11" type="primary">WFIKKN1</name>
    <name evidence="11" type="ORF">BLAG_LOCUS5036</name>
</gene>
<dbReference type="GO" id="GO:0004867">
    <property type="term" value="F:serine-type endopeptidase inhibitor activity"/>
    <property type="evidence" value="ECO:0007669"/>
    <property type="project" value="InterPro"/>
</dbReference>
<feature type="domain" description="WAP" evidence="10">
    <location>
        <begin position="33"/>
        <end position="81"/>
    </location>
</feature>
<dbReference type="SUPFAM" id="SSF50242">
    <property type="entry name" value="TIMP-like"/>
    <property type="match status" value="1"/>
</dbReference>
<evidence type="ECO:0000256" key="2">
    <source>
        <dbReference type="ARBA" id="ARBA00022525"/>
    </source>
</evidence>
<keyword evidence="2" id="KW-0964">Secreted</keyword>
<keyword evidence="5" id="KW-0393">Immunoglobulin domain</keyword>
<evidence type="ECO:0000259" key="8">
    <source>
        <dbReference type="PROSITE" id="PS50189"/>
    </source>
</evidence>
<dbReference type="CDD" id="cd00199">
    <property type="entry name" value="WAP"/>
    <property type="match status" value="1"/>
</dbReference>
<sequence length="404" mass="43269">MKFVLVCLAVLSLEVLSAQASLQRRPYLRVNASSPKPGVCPPVPPRAVGICADTCYGDEHCGGDQKCCRNSCGAFTCAPPDDVTIQSPRTTPTNVLPTDSQPGTDESGTAPSAAEEGPLGRGLFPDGILDDEDVPAAVTELPTTTAEAATTTAEATTTTAKATTTTAKATTTAAKTTTTTVATTHQPLTTTTEATTSVAAPEERPLPPREQRCNLQPDVGPCRGFYRRFYYSIQAGACKPFGYGGCLGNTNNFRTVEDCENTCRSTKEDVCPPCQEYDSLKPLYCSKQFIMIGEVQGLSTSGDVTTATLQVKRLNVYRQGSLRLRGRSYFPQRFRAQVVLPNQDDDCACASLTVGQEYIFMGDSVNSNRAGVIGDGDYVRAVNSENARELANLYRMGRSVVCRV</sequence>
<dbReference type="AlphaFoldDB" id="A0A8K0E9J6"/>
<evidence type="ECO:0000256" key="3">
    <source>
        <dbReference type="ARBA" id="ARBA00022729"/>
    </source>
</evidence>
<dbReference type="SMART" id="SM00131">
    <property type="entry name" value="KU"/>
    <property type="match status" value="1"/>
</dbReference>
<feature type="chain" id="PRO_5035438522" evidence="7">
    <location>
        <begin position="21"/>
        <end position="404"/>
    </location>
</feature>
<evidence type="ECO:0000256" key="4">
    <source>
        <dbReference type="ARBA" id="ARBA00023157"/>
    </source>
</evidence>
<name>A0A8K0E9J6_BRALA</name>
<dbReference type="SUPFAM" id="SSF57256">
    <property type="entry name" value="Elafin-like"/>
    <property type="match status" value="1"/>
</dbReference>
<dbReference type="PROSITE" id="PS50189">
    <property type="entry name" value="NTR"/>
    <property type="match status" value="1"/>
</dbReference>
<dbReference type="GO" id="GO:0005615">
    <property type="term" value="C:extracellular space"/>
    <property type="evidence" value="ECO:0007669"/>
    <property type="project" value="TreeGrafter"/>
</dbReference>
<dbReference type="GO" id="GO:0050431">
    <property type="term" value="F:transforming growth factor beta binding"/>
    <property type="evidence" value="ECO:0007669"/>
    <property type="project" value="TreeGrafter"/>
</dbReference>
<dbReference type="PANTHER" id="PTHR45938">
    <property type="entry name" value="ACP24A4-RELATED"/>
    <property type="match status" value="1"/>
</dbReference>
<evidence type="ECO:0000259" key="9">
    <source>
        <dbReference type="PROSITE" id="PS50279"/>
    </source>
</evidence>
<feature type="region of interest" description="Disordered" evidence="6">
    <location>
        <begin position="189"/>
        <end position="212"/>
    </location>
</feature>
<keyword evidence="4" id="KW-1015">Disulfide bond</keyword>
<dbReference type="Gene3D" id="4.10.410.10">
    <property type="entry name" value="Pancreatic trypsin inhibitor Kunitz domain"/>
    <property type="match status" value="1"/>
</dbReference>
<dbReference type="PRINTS" id="PR00759">
    <property type="entry name" value="BASICPTASE"/>
</dbReference>
<feature type="region of interest" description="Disordered" evidence="6">
    <location>
        <begin position="83"/>
        <end position="130"/>
    </location>
</feature>
<evidence type="ECO:0000313" key="11">
    <source>
        <dbReference type="EMBL" id="CAH1241350.1"/>
    </source>
</evidence>
<evidence type="ECO:0000259" key="10">
    <source>
        <dbReference type="PROSITE" id="PS51390"/>
    </source>
</evidence>
<dbReference type="EMBL" id="OV696697">
    <property type="protein sequence ID" value="CAH1241350.1"/>
    <property type="molecule type" value="Genomic_DNA"/>
</dbReference>
<dbReference type="CDD" id="cd00109">
    <property type="entry name" value="Kunitz-type"/>
    <property type="match status" value="1"/>
</dbReference>
<dbReference type="Proteomes" id="UP000838412">
    <property type="component" value="Chromosome 12"/>
</dbReference>
<dbReference type="Gene3D" id="2.40.50.120">
    <property type="match status" value="1"/>
</dbReference>
<evidence type="ECO:0000256" key="6">
    <source>
        <dbReference type="SAM" id="MobiDB-lite"/>
    </source>
</evidence>
<evidence type="ECO:0000256" key="7">
    <source>
        <dbReference type="SAM" id="SignalP"/>
    </source>
</evidence>
<dbReference type="FunFam" id="4.10.410.10:FF:000020">
    <property type="entry name" value="Collagen, type VI, alpha 3"/>
    <property type="match status" value="1"/>
</dbReference>
<feature type="domain" description="BPTI/Kunitz inhibitor" evidence="9">
    <location>
        <begin position="213"/>
        <end position="263"/>
    </location>
</feature>
<keyword evidence="12" id="KW-1185">Reference proteome</keyword>
<feature type="domain" description="NTR" evidence="8">
    <location>
        <begin position="259"/>
        <end position="402"/>
    </location>
</feature>
<feature type="compositionally biased region" description="Polar residues" evidence="6">
    <location>
        <begin position="84"/>
        <end position="110"/>
    </location>
</feature>
<evidence type="ECO:0000256" key="5">
    <source>
        <dbReference type="ARBA" id="ARBA00023319"/>
    </source>
</evidence>
<keyword evidence="3 7" id="KW-0732">Signal</keyword>